<evidence type="ECO:0000256" key="2">
    <source>
        <dbReference type="ARBA" id="ARBA00022704"/>
    </source>
</evidence>
<organism evidence="4 5">
    <name type="scientific">Pyrus ussuriensis x Pyrus communis</name>
    <dbReference type="NCBI Taxonomy" id="2448454"/>
    <lineage>
        <taxon>Eukaryota</taxon>
        <taxon>Viridiplantae</taxon>
        <taxon>Streptophyta</taxon>
        <taxon>Embryophyta</taxon>
        <taxon>Tracheophyta</taxon>
        <taxon>Spermatophyta</taxon>
        <taxon>Magnoliopsida</taxon>
        <taxon>eudicotyledons</taxon>
        <taxon>Gunneridae</taxon>
        <taxon>Pentapetalae</taxon>
        <taxon>rosids</taxon>
        <taxon>fabids</taxon>
        <taxon>Rosales</taxon>
        <taxon>Rosaceae</taxon>
        <taxon>Amygdaloideae</taxon>
        <taxon>Maleae</taxon>
        <taxon>Pyrus</taxon>
    </lineage>
</organism>
<dbReference type="GO" id="GO:0004869">
    <property type="term" value="F:cysteine-type endopeptidase inhibitor activity"/>
    <property type="evidence" value="ECO:0007669"/>
    <property type="project" value="UniProtKB-KW"/>
</dbReference>
<dbReference type="Pfam" id="PF16845">
    <property type="entry name" value="SQAPI"/>
    <property type="match status" value="1"/>
</dbReference>
<evidence type="ECO:0000256" key="1">
    <source>
        <dbReference type="ARBA" id="ARBA00022690"/>
    </source>
</evidence>
<protein>
    <recommendedName>
        <fullName evidence="3">Cystatin domain-containing protein</fullName>
    </recommendedName>
</protein>
<keyword evidence="2" id="KW-0789">Thiol protease inhibitor</keyword>
<reference evidence="4 5" key="3">
    <citation type="submission" date="2019-11" db="EMBL/GenBank/DDBJ databases">
        <title>A de novo genome assembly of a pear dwarfing rootstock.</title>
        <authorList>
            <person name="Wang F."/>
            <person name="Wang J."/>
            <person name="Li S."/>
            <person name="Zhang Y."/>
            <person name="Fang M."/>
            <person name="Ma L."/>
            <person name="Zhao Y."/>
            <person name="Jiang S."/>
        </authorList>
    </citation>
    <scope>NUCLEOTIDE SEQUENCE [LARGE SCALE GENOMIC DNA]</scope>
    <source>
        <strain evidence="4">S2</strain>
        <tissue evidence="4">Leaf</tissue>
    </source>
</reference>
<dbReference type="Gene3D" id="3.10.450.10">
    <property type="match status" value="1"/>
</dbReference>
<keyword evidence="1" id="KW-0646">Protease inhibitor</keyword>
<sequence>MDTAGEVLHLRVQQKAIAITAVSSPEYSLVFHHLVGAESQVVAGHNHKLLIRAVNESLPAGSPPLIYEATVCECSWQNIKELRSFVGVENSFIDGLWNSMLHGGKDNV</sequence>
<dbReference type="InterPro" id="IPR000010">
    <property type="entry name" value="Cystatin_dom"/>
</dbReference>
<feature type="domain" description="Cystatin" evidence="3">
    <location>
        <begin position="26"/>
        <end position="86"/>
    </location>
</feature>
<dbReference type="SUPFAM" id="SSF54403">
    <property type="entry name" value="Cystatin/monellin"/>
    <property type="match status" value="1"/>
</dbReference>
<dbReference type="EMBL" id="SMOL01000695">
    <property type="protein sequence ID" value="KAB2601238.1"/>
    <property type="molecule type" value="Genomic_DNA"/>
</dbReference>
<dbReference type="Proteomes" id="UP000327157">
    <property type="component" value="Chromosome 10"/>
</dbReference>
<accession>A0A5N5FDQ9</accession>
<gene>
    <name evidence="4" type="ORF">D8674_002243</name>
</gene>
<name>A0A5N5FDQ9_9ROSA</name>
<comment type="caution">
    <text evidence="4">The sequence shown here is derived from an EMBL/GenBank/DDBJ whole genome shotgun (WGS) entry which is preliminary data.</text>
</comment>
<evidence type="ECO:0000313" key="5">
    <source>
        <dbReference type="Proteomes" id="UP000327157"/>
    </source>
</evidence>
<evidence type="ECO:0000313" key="4">
    <source>
        <dbReference type="EMBL" id="KAB2601238.1"/>
    </source>
</evidence>
<reference evidence="5" key="2">
    <citation type="submission" date="2019-10" db="EMBL/GenBank/DDBJ databases">
        <title>A de novo genome assembly of a pear dwarfing rootstock.</title>
        <authorList>
            <person name="Wang F."/>
            <person name="Wang J."/>
            <person name="Li S."/>
            <person name="Zhang Y."/>
            <person name="Fang M."/>
            <person name="Ma L."/>
            <person name="Zhao Y."/>
            <person name="Jiang S."/>
        </authorList>
    </citation>
    <scope>NUCLEOTIDE SEQUENCE [LARGE SCALE GENOMIC DNA]</scope>
</reference>
<dbReference type="InterPro" id="IPR046350">
    <property type="entry name" value="Cystatin_sf"/>
</dbReference>
<keyword evidence="5" id="KW-1185">Reference proteome</keyword>
<dbReference type="AlphaFoldDB" id="A0A5N5FDQ9"/>
<dbReference type="InterPro" id="IPR018073">
    <property type="entry name" value="Prot_inh_cystat_CS"/>
</dbReference>
<dbReference type="PROSITE" id="PS00287">
    <property type="entry name" value="CYSTATIN"/>
    <property type="match status" value="1"/>
</dbReference>
<reference evidence="4 5" key="1">
    <citation type="submission" date="2019-09" db="EMBL/GenBank/DDBJ databases">
        <authorList>
            <person name="Ou C."/>
        </authorList>
    </citation>
    <scope>NUCLEOTIDE SEQUENCE [LARGE SCALE GENOMIC DNA]</scope>
    <source>
        <strain evidence="4">S2</strain>
        <tissue evidence="4">Leaf</tissue>
    </source>
</reference>
<evidence type="ECO:0000259" key="3">
    <source>
        <dbReference type="Pfam" id="PF16845"/>
    </source>
</evidence>
<proteinExistence type="predicted"/>